<dbReference type="PANTHER" id="PTHR45633">
    <property type="entry name" value="60 KDA HEAT SHOCK PROTEIN, MITOCHONDRIAL"/>
    <property type="match status" value="1"/>
</dbReference>
<proteinExistence type="evidence at transcript level"/>
<keyword evidence="2" id="KW-0143">Chaperone</keyword>
<evidence type="ECO:0000313" key="3">
    <source>
        <dbReference type="EMBL" id="AFK44072.1"/>
    </source>
</evidence>
<dbReference type="GO" id="GO:0140662">
    <property type="term" value="F:ATP-dependent protein folding chaperone"/>
    <property type="evidence" value="ECO:0007669"/>
    <property type="project" value="InterPro"/>
</dbReference>
<dbReference type="GO" id="GO:0042026">
    <property type="term" value="P:protein refolding"/>
    <property type="evidence" value="ECO:0007669"/>
    <property type="project" value="InterPro"/>
</dbReference>
<reference evidence="3" key="1">
    <citation type="submission" date="2012-05" db="EMBL/GenBank/DDBJ databases">
        <authorList>
            <person name="Krishnakumar V."/>
            <person name="Cheung F."/>
            <person name="Xiao Y."/>
            <person name="Chan A."/>
            <person name="Moskal W.A."/>
            <person name="Town C.D."/>
        </authorList>
    </citation>
    <scope>NUCLEOTIDE SEQUENCE</scope>
</reference>
<evidence type="ECO:0000256" key="2">
    <source>
        <dbReference type="ARBA" id="ARBA00023186"/>
    </source>
</evidence>
<comment type="similarity">
    <text evidence="1">Belongs to the chaperonin (HSP60) family.</text>
</comment>
<dbReference type="SUPFAM" id="SSF52029">
    <property type="entry name" value="GroEL apical domain-like"/>
    <property type="match status" value="1"/>
</dbReference>
<evidence type="ECO:0000256" key="1">
    <source>
        <dbReference type="ARBA" id="ARBA00006607"/>
    </source>
</evidence>
<dbReference type="Gene3D" id="3.50.7.10">
    <property type="entry name" value="GroEL"/>
    <property type="match status" value="1"/>
</dbReference>
<protein>
    <submittedName>
        <fullName evidence="3">Uncharacterized protein</fullName>
    </submittedName>
</protein>
<dbReference type="InterPro" id="IPR001844">
    <property type="entry name" value="Cpn60/GroEL"/>
</dbReference>
<organism evidence="3">
    <name type="scientific">Lotus japonicus</name>
    <name type="common">Lotus corniculatus var. japonicus</name>
    <dbReference type="NCBI Taxonomy" id="34305"/>
    <lineage>
        <taxon>Eukaryota</taxon>
        <taxon>Viridiplantae</taxon>
        <taxon>Streptophyta</taxon>
        <taxon>Embryophyta</taxon>
        <taxon>Tracheophyta</taxon>
        <taxon>Spermatophyta</taxon>
        <taxon>Magnoliopsida</taxon>
        <taxon>eudicotyledons</taxon>
        <taxon>Gunneridae</taxon>
        <taxon>Pentapetalae</taxon>
        <taxon>rosids</taxon>
        <taxon>fabids</taxon>
        <taxon>Fabales</taxon>
        <taxon>Fabaceae</taxon>
        <taxon>Papilionoideae</taxon>
        <taxon>50 kb inversion clade</taxon>
        <taxon>NPAAA clade</taxon>
        <taxon>Hologalegina</taxon>
        <taxon>robinioid clade</taxon>
        <taxon>Loteae</taxon>
        <taxon>Lotus</taxon>
    </lineage>
</organism>
<dbReference type="InterPro" id="IPR027409">
    <property type="entry name" value="GroEL-like_apical_dom_sf"/>
</dbReference>
<dbReference type="AlphaFoldDB" id="I3SUY0"/>
<name>I3SUY0_LOTJA</name>
<accession>I3SUY0</accession>
<sequence>MDGKPFFNELEVVEGMKPDRGYISPYFITNQKNQKRELEDSLILIHVAVKVLELALKWKLQDLFKCCREVFFF</sequence>
<dbReference type="EMBL" id="BT144278">
    <property type="protein sequence ID" value="AFK44072.1"/>
    <property type="molecule type" value="mRNA"/>
</dbReference>